<dbReference type="InterPro" id="IPR029063">
    <property type="entry name" value="SAM-dependent_MTases_sf"/>
</dbReference>
<name>A0A561W0S7_9ACTN</name>
<dbReference type="SUPFAM" id="SSF53335">
    <property type="entry name" value="S-adenosyl-L-methionine-dependent methyltransferases"/>
    <property type="match status" value="1"/>
</dbReference>
<dbReference type="EMBL" id="VIWZ01000001">
    <property type="protein sequence ID" value="TWG17466.1"/>
    <property type="molecule type" value="Genomic_DNA"/>
</dbReference>
<evidence type="ECO:0000313" key="2">
    <source>
        <dbReference type="EMBL" id="TWG17466.1"/>
    </source>
</evidence>
<dbReference type="InterPro" id="IPR006764">
    <property type="entry name" value="SAM_dep_MeTrfase_SAV2177_type"/>
</dbReference>
<dbReference type="GO" id="GO:0032259">
    <property type="term" value="P:methylation"/>
    <property type="evidence" value="ECO:0007669"/>
    <property type="project" value="UniProtKB-KW"/>
</dbReference>
<dbReference type="Proteomes" id="UP000317685">
    <property type="component" value="Unassembled WGS sequence"/>
</dbReference>
<gene>
    <name evidence="2" type="ORF">FHU34_112808</name>
</gene>
<reference evidence="2 3" key="1">
    <citation type="submission" date="2019-06" db="EMBL/GenBank/DDBJ databases">
        <title>Sequencing the genomes of 1000 actinobacteria strains.</title>
        <authorList>
            <person name="Klenk H.-P."/>
        </authorList>
    </citation>
    <scope>NUCLEOTIDE SEQUENCE [LARGE SCALE GENOMIC DNA]</scope>
    <source>
        <strain evidence="2 3">DSM 45885</strain>
    </source>
</reference>
<organism evidence="2 3">
    <name type="scientific">Micromonospora taraxaci</name>
    <dbReference type="NCBI Taxonomy" id="1316803"/>
    <lineage>
        <taxon>Bacteria</taxon>
        <taxon>Bacillati</taxon>
        <taxon>Actinomycetota</taxon>
        <taxon>Actinomycetes</taxon>
        <taxon>Micromonosporales</taxon>
        <taxon>Micromonosporaceae</taxon>
        <taxon>Micromonospora</taxon>
    </lineage>
</organism>
<keyword evidence="2" id="KW-0489">Methyltransferase</keyword>
<accession>A0A561W0S7</accession>
<evidence type="ECO:0000313" key="3">
    <source>
        <dbReference type="Proteomes" id="UP000317685"/>
    </source>
</evidence>
<keyword evidence="2" id="KW-0808">Transferase</keyword>
<dbReference type="GO" id="GO:0008168">
    <property type="term" value="F:methyltransferase activity"/>
    <property type="evidence" value="ECO:0007669"/>
    <property type="project" value="UniProtKB-KW"/>
</dbReference>
<sequence>MVNVMLRDRTGERWSIVTQSQPETGLQPDRPNAARMFDYYLGGKDNFAADRAAAEMVLQVAPWMPEAARQGRELISRTVRHLVEEKGIRQILDLGSGLPTQDNVHEIAHRIDPDVRVVYVDNDPVVCTHGRALLADSKTVSVVQADLTDPQQVLGHPAIGDAIDVGSPVAVLMMFVLHLVPDEQDPQRIVATYRDALAPGSYLALSHAGTDVHPDLMARISAIYARANSPFVPRSHADISRFFGDFVLEPPGLVNMWPHTEPPATADPQVARTGYSGVARKP</sequence>
<proteinExistence type="predicted"/>
<keyword evidence="3" id="KW-1185">Reference proteome</keyword>
<evidence type="ECO:0000256" key="1">
    <source>
        <dbReference type="SAM" id="MobiDB-lite"/>
    </source>
</evidence>
<protein>
    <submittedName>
        <fullName evidence="2">S-adenosyl methyltransferase</fullName>
    </submittedName>
</protein>
<comment type="caution">
    <text evidence="2">The sequence shown here is derived from an EMBL/GenBank/DDBJ whole genome shotgun (WGS) entry which is preliminary data.</text>
</comment>
<dbReference type="Pfam" id="PF04672">
    <property type="entry name" value="Methyltransf_19"/>
    <property type="match status" value="1"/>
</dbReference>
<feature type="region of interest" description="Disordered" evidence="1">
    <location>
        <begin position="260"/>
        <end position="282"/>
    </location>
</feature>
<dbReference type="CDD" id="cd02440">
    <property type="entry name" value="AdoMet_MTases"/>
    <property type="match status" value="1"/>
</dbReference>
<dbReference type="Gene3D" id="3.40.50.150">
    <property type="entry name" value="Vaccinia Virus protein VP39"/>
    <property type="match status" value="1"/>
</dbReference>
<dbReference type="PIRSF" id="PIRSF017393">
    <property type="entry name" value="MTase_SAV2177"/>
    <property type="match status" value="1"/>
</dbReference>
<dbReference type="AlphaFoldDB" id="A0A561W0S7"/>